<evidence type="ECO:0000256" key="4">
    <source>
        <dbReference type="ARBA" id="ARBA00022475"/>
    </source>
</evidence>
<evidence type="ECO:0000256" key="2">
    <source>
        <dbReference type="ARBA" id="ARBA00006434"/>
    </source>
</evidence>
<feature type="transmembrane region" description="Helical" evidence="15">
    <location>
        <begin position="298"/>
        <end position="321"/>
    </location>
</feature>
<dbReference type="CDD" id="cd11477">
    <property type="entry name" value="SLC5sbd_u1"/>
    <property type="match status" value="1"/>
</dbReference>
<sequence length="597" mass="65077">MMKSAIDTTVIFIFSAFVLIIGLLFARTGRNMKSFFAGGEAVPWFIGGLSLFMSFFSAGTFVAWGSIAYKYGFVSVTIQWTMCLGGIITAFLLAPRWKRTGALTAAEFIRQRLGAPVQKFYVNIFLLVSLFNKGAVLYPVAKLVSVSLGFPLTTCTIVLGLMMIAYTAIGGLWAVMVTDILQFVILTAAVLMVLPLSLDAAGGWTKFTQQVPADFFNVINGEYSIGFILAFALYHISYIGGNWTFVQRYTSVDSPKSAKKVAFLFAGLYLVSPVIWMLPPMIYRSIDPALTGLNTENAYLQVCRLVLPPGLMGLMLTGMYFSTSATANTTLNVTSAVITNDIYKALINPGASDRQLIRVARLSGLLLGIGMIGVALLVPAAGGMIEVVLSIAAITGGPSLLPPLWALFSKKLTGKAAYIISGASLLVNLLFKLLVPALTTLKLSRSEEMLLGVGLPFLLLLLYEFVIAPTTAAKEYQDYRIFRTRQQQDAAAQSAAEKEAIHKQNLFGLRVIAFSLAFTALLLYVLSILASSGNMLVAMIASAVLLAAIIPLRAVRKIRKQPEYMLQNNIPVEDSDVHHHLKNRESKNEAYDERTRQ</sequence>
<evidence type="ECO:0000256" key="15">
    <source>
        <dbReference type="SAM" id="Phobius"/>
    </source>
</evidence>
<feature type="transmembrane region" description="Helical" evidence="15">
    <location>
        <begin position="218"/>
        <end position="240"/>
    </location>
</feature>
<reference evidence="17" key="1">
    <citation type="submission" date="2009-08" db="EMBL/GenBank/DDBJ databases">
        <title>The complete genome of Chitinophaga pinensis DSM 2588.</title>
        <authorList>
            <consortium name="US DOE Joint Genome Institute (JGI-PGF)"/>
            <person name="Lucas S."/>
            <person name="Copeland A."/>
            <person name="Lapidus A."/>
            <person name="Glavina del Rio T."/>
            <person name="Dalin E."/>
            <person name="Tice H."/>
            <person name="Bruce D."/>
            <person name="Goodwin L."/>
            <person name="Pitluck S."/>
            <person name="Kyrpides N."/>
            <person name="Mavromatis K."/>
            <person name="Ivanova N."/>
            <person name="Mikhailova N."/>
            <person name="Sims D."/>
            <person name="Meinche L."/>
            <person name="Brettin T."/>
            <person name="Detter J.C."/>
            <person name="Han C."/>
            <person name="Larimer F."/>
            <person name="Land M."/>
            <person name="Hauser L."/>
            <person name="Markowitz V."/>
            <person name="Cheng J.-F."/>
            <person name="Hugenholtz P."/>
            <person name="Woyke T."/>
            <person name="Wu D."/>
            <person name="Spring S."/>
            <person name="Klenk H.-P."/>
            <person name="Eisen J.A."/>
        </authorList>
    </citation>
    <scope>NUCLEOTIDE SEQUENCE [LARGE SCALE GENOMIC DNA]</scope>
    <source>
        <strain evidence="17">ATCC 43595 / DSM 2588 / LMG 13176 / NBRC 15968 / NCIMB 11800 / UQM 2034</strain>
    </source>
</reference>
<feature type="transmembrane region" description="Helical" evidence="15">
    <location>
        <begin position="6"/>
        <end position="29"/>
    </location>
</feature>
<accession>A0A979G4Z5</accession>
<evidence type="ECO:0000256" key="10">
    <source>
        <dbReference type="ARBA" id="ARBA00023180"/>
    </source>
</evidence>
<feature type="transmembrane region" description="Helical" evidence="15">
    <location>
        <begin position="261"/>
        <end position="278"/>
    </location>
</feature>
<dbReference type="InterPro" id="IPR038377">
    <property type="entry name" value="Na/Glc_symporter_sf"/>
</dbReference>
<evidence type="ECO:0000256" key="5">
    <source>
        <dbReference type="ARBA" id="ARBA00022692"/>
    </source>
</evidence>
<evidence type="ECO:0000256" key="3">
    <source>
        <dbReference type="ARBA" id="ARBA00022448"/>
    </source>
</evidence>
<feature type="transmembrane region" description="Helical" evidence="15">
    <location>
        <begin position="417"/>
        <end position="438"/>
    </location>
</feature>
<dbReference type="AlphaFoldDB" id="A0A979G4Z5"/>
<dbReference type="RefSeq" id="WP_012791178.1">
    <property type="nucleotide sequence ID" value="NC_013132.1"/>
</dbReference>
<keyword evidence="7" id="KW-0915">Sodium</keyword>
<keyword evidence="8" id="KW-0406">Ion transport</keyword>
<dbReference type="EMBL" id="CP001699">
    <property type="protein sequence ID" value="ACU61005.1"/>
    <property type="molecule type" value="Genomic_DNA"/>
</dbReference>
<evidence type="ECO:0000256" key="6">
    <source>
        <dbReference type="ARBA" id="ARBA00022989"/>
    </source>
</evidence>
<dbReference type="GO" id="GO:0005886">
    <property type="term" value="C:plasma membrane"/>
    <property type="evidence" value="ECO:0007669"/>
    <property type="project" value="UniProtKB-SubCell"/>
</dbReference>
<keyword evidence="5 15" id="KW-0812">Transmembrane</keyword>
<feature type="transmembrane region" description="Helical" evidence="15">
    <location>
        <begin position="387"/>
        <end position="408"/>
    </location>
</feature>
<feature type="transmembrane region" description="Helical" evidence="15">
    <location>
        <begin position="150"/>
        <end position="173"/>
    </location>
</feature>
<dbReference type="PROSITE" id="PS00456">
    <property type="entry name" value="NA_SOLUT_SYMP_1"/>
    <property type="match status" value="1"/>
</dbReference>
<dbReference type="InterPro" id="IPR018212">
    <property type="entry name" value="Na/solute_symporter_CS"/>
</dbReference>
<dbReference type="Gene3D" id="1.20.1730.10">
    <property type="entry name" value="Sodium/glucose cotransporter"/>
    <property type="match status" value="1"/>
</dbReference>
<dbReference type="InterPro" id="IPR051163">
    <property type="entry name" value="Sodium:Solute_Symporter_SSF"/>
</dbReference>
<feature type="transmembrane region" description="Helical" evidence="15">
    <location>
        <begin position="450"/>
        <end position="473"/>
    </location>
</feature>
<dbReference type="PANTHER" id="PTHR42985">
    <property type="entry name" value="SODIUM-COUPLED MONOCARBOXYLATE TRANSPORTER"/>
    <property type="match status" value="1"/>
</dbReference>
<comment type="catalytic activity">
    <reaction evidence="12">
        <text>iodide(out) + 2 Na(+)(out) = iodide(in) + 2 Na(+)(in)</text>
        <dbReference type="Rhea" id="RHEA:71207"/>
        <dbReference type="ChEBI" id="CHEBI:16382"/>
        <dbReference type="ChEBI" id="CHEBI:29101"/>
    </reaction>
</comment>
<organism evidence="16 17">
    <name type="scientific">Chitinophaga pinensis (strain ATCC 43595 / DSM 2588 / LMG 13176 / NBRC 15968 / NCIMB 11800 / UQM 2034)</name>
    <dbReference type="NCBI Taxonomy" id="485918"/>
    <lineage>
        <taxon>Bacteria</taxon>
        <taxon>Pseudomonadati</taxon>
        <taxon>Bacteroidota</taxon>
        <taxon>Chitinophagia</taxon>
        <taxon>Chitinophagales</taxon>
        <taxon>Chitinophagaceae</taxon>
        <taxon>Chitinophaga</taxon>
    </lineage>
</organism>
<protein>
    <submittedName>
        <fullName evidence="16">Na+/solute symporter</fullName>
    </submittedName>
</protein>
<feature type="transmembrane region" description="Helical" evidence="15">
    <location>
        <begin position="41"/>
        <end position="65"/>
    </location>
</feature>
<feature type="transmembrane region" description="Helical" evidence="15">
    <location>
        <begin position="362"/>
        <end position="381"/>
    </location>
</feature>
<keyword evidence="4" id="KW-1003">Cell membrane</keyword>
<name>A0A979G4Z5_CHIPD</name>
<evidence type="ECO:0000256" key="1">
    <source>
        <dbReference type="ARBA" id="ARBA00004651"/>
    </source>
</evidence>
<feature type="region of interest" description="Disordered" evidence="14">
    <location>
        <begin position="575"/>
        <end position="597"/>
    </location>
</feature>
<evidence type="ECO:0000256" key="13">
    <source>
        <dbReference type="RuleBase" id="RU362091"/>
    </source>
</evidence>
<keyword evidence="11" id="KW-0739">Sodium transport</keyword>
<evidence type="ECO:0000256" key="9">
    <source>
        <dbReference type="ARBA" id="ARBA00023136"/>
    </source>
</evidence>
<feature type="transmembrane region" description="Helical" evidence="15">
    <location>
        <begin position="535"/>
        <end position="555"/>
    </location>
</feature>
<evidence type="ECO:0000256" key="7">
    <source>
        <dbReference type="ARBA" id="ARBA00023053"/>
    </source>
</evidence>
<keyword evidence="9 15" id="KW-0472">Membrane</keyword>
<dbReference type="GO" id="GO:0098660">
    <property type="term" value="P:inorganic ion transmembrane transport"/>
    <property type="evidence" value="ECO:0007669"/>
    <property type="project" value="UniProtKB-ARBA"/>
</dbReference>
<dbReference type="PANTHER" id="PTHR42985:SF40">
    <property type="entry name" value="LD47995P-RELATED"/>
    <property type="match status" value="1"/>
</dbReference>
<feature type="transmembrane region" description="Helical" evidence="15">
    <location>
        <begin position="180"/>
        <end position="198"/>
    </location>
</feature>
<feature type="transmembrane region" description="Helical" evidence="15">
    <location>
        <begin position="71"/>
        <end position="94"/>
    </location>
</feature>
<evidence type="ECO:0000256" key="12">
    <source>
        <dbReference type="ARBA" id="ARBA00036099"/>
    </source>
</evidence>
<evidence type="ECO:0000256" key="14">
    <source>
        <dbReference type="SAM" id="MobiDB-lite"/>
    </source>
</evidence>
<keyword evidence="10" id="KW-0325">Glycoprotein</keyword>
<gene>
    <name evidence="16" type="ordered locus">Cpin_3541</name>
</gene>
<dbReference type="PROSITE" id="PS50283">
    <property type="entry name" value="NA_SOLUT_SYMP_3"/>
    <property type="match status" value="1"/>
</dbReference>
<dbReference type="Proteomes" id="UP000002215">
    <property type="component" value="Chromosome"/>
</dbReference>
<dbReference type="InterPro" id="IPR001734">
    <property type="entry name" value="Na/solute_symporter"/>
</dbReference>
<keyword evidence="3" id="KW-0813">Transport</keyword>
<evidence type="ECO:0000256" key="11">
    <source>
        <dbReference type="ARBA" id="ARBA00023201"/>
    </source>
</evidence>
<evidence type="ECO:0000313" key="16">
    <source>
        <dbReference type="EMBL" id="ACU61005.1"/>
    </source>
</evidence>
<proteinExistence type="inferred from homology"/>
<evidence type="ECO:0000256" key="8">
    <source>
        <dbReference type="ARBA" id="ARBA00023065"/>
    </source>
</evidence>
<dbReference type="GO" id="GO:0015293">
    <property type="term" value="F:symporter activity"/>
    <property type="evidence" value="ECO:0007669"/>
    <property type="project" value="TreeGrafter"/>
</dbReference>
<dbReference type="Pfam" id="PF00474">
    <property type="entry name" value="SSF"/>
    <property type="match status" value="1"/>
</dbReference>
<comment type="similarity">
    <text evidence="2 13">Belongs to the sodium:solute symporter (SSF) (TC 2.A.21) family.</text>
</comment>
<comment type="subcellular location">
    <subcellularLocation>
        <location evidence="1">Cell membrane</location>
        <topology evidence="1">Multi-pass membrane protein</topology>
    </subcellularLocation>
</comment>
<feature type="transmembrane region" description="Helical" evidence="15">
    <location>
        <begin position="120"/>
        <end position="138"/>
    </location>
</feature>
<dbReference type="GO" id="GO:0006814">
    <property type="term" value="P:sodium ion transport"/>
    <property type="evidence" value="ECO:0007669"/>
    <property type="project" value="UniProtKB-KW"/>
</dbReference>
<feature type="transmembrane region" description="Helical" evidence="15">
    <location>
        <begin position="507"/>
        <end position="529"/>
    </location>
</feature>
<dbReference type="GO" id="GO:0015075">
    <property type="term" value="F:monoatomic ion transmembrane transporter activity"/>
    <property type="evidence" value="ECO:0007669"/>
    <property type="project" value="UniProtKB-ARBA"/>
</dbReference>
<dbReference type="KEGG" id="cpi:Cpin_3541"/>
<keyword evidence="6 15" id="KW-1133">Transmembrane helix</keyword>
<reference evidence="16 17" key="2">
    <citation type="journal article" date="2010" name="Stand. Genomic Sci.">
        <title>Complete genome sequence of Chitinophaga pinensis type strain (UQM 2034).</title>
        <authorList>
            <person name="Glavina Del Rio T."/>
            <person name="Abt B."/>
            <person name="Spring S."/>
            <person name="Lapidus A."/>
            <person name="Nolan M."/>
            <person name="Tice H."/>
            <person name="Copeland A."/>
            <person name="Cheng J.F."/>
            <person name="Chen F."/>
            <person name="Bruce D."/>
            <person name="Goodwin L."/>
            <person name="Pitluck S."/>
            <person name="Ivanova N."/>
            <person name="Mavromatis K."/>
            <person name="Mikhailova N."/>
            <person name="Pati A."/>
            <person name="Chen A."/>
            <person name="Palaniappan K."/>
            <person name="Land M."/>
            <person name="Hauser L."/>
            <person name="Chang Y.J."/>
            <person name="Jeffries C.D."/>
            <person name="Chain P."/>
            <person name="Saunders E."/>
            <person name="Detter J.C."/>
            <person name="Brettin T."/>
            <person name="Rohde M."/>
            <person name="Goker M."/>
            <person name="Bristow J."/>
            <person name="Eisen J.A."/>
            <person name="Markowitz V."/>
            <person name="Hugenholtz P."/>
            <person name="Kyrpides N.C."/>
            <person name="Klenk H.P."/>
            <person name="Lucas S."/>
        </authorList>
    </citation>
    <scope>NUCLEOTIDE SEQUENCE [LARGE SCALE GENOMIC DNA]</scope>
    <source>
        <strain evidence="17">ATCC 43595 / DSM 2588 / LMG 13176 / NBRC 15968 / NCIMB 11800 / UQM 2034</strain>
    </source>
</reference>
<evidence type="ECO:0000313" key="17">
    <source>
        <dbReference type="Proteomes" id="UP000002215"/>
    </source>
</evidence>